<feature type="domain" description="AB hydrolase-1" evidence="1">
    <location>
        <begin position="30"/>
        <end position="345"/>
    </location>
</feature>
<dbReference type="OrthoDB" id="3466517at2759"/>
<dbReference type="SUPFAM" id="SSF53474">
    <property type="entry name" value="alpha/beta-Hydrolases"/>
    <property type="match status" value="1"/>
</dbReference>
<gene>
    <name evidence="2" type="ORF">BXZ70DRAFT_703108</name>
</gene>
<accession>A0A8K0UE14</accession>
<dbReference type="Proteomes" id="UP000813824">
    <property type="component" value="Unassembled WGS sequence"/>
</dbReference>
<evidence type="ECO:0000313" key="3">
    <source>
        <dbReference type="Proteomes" id="UP000813824"/>
    </source>
</evidence>
<dbReference type="InterPro" id="IPR000073">
    <property type="entry name" value="AB_hydrolase_1"/>
</dbReference>
<proteinExistence type="predicted"/>
<dbReference type="EMBL" id="JAEVFJ010000064">
    <property type="protein sequence ID" value="KAH8077393.1"/>
    <property type="molecule type" value="Genomic_DNA"/>
</dbReference>
<dbReference type="Pfam" id="PF12697">
    <property type="entry name" value="Abhydrolase_6"/>
    <property type="match status" value="1"/>
</dbReference>
<dbReference type="InterPro" id="IPR029058">
    <property type="entry name" value="AB_hydrolase_fold"/>
</dbReference>
<protein>
    <recommendedName>
        <fullName evidence="1">AB hydrolase-1 domain-containing protein</fullName>
    </recommendedName>
</protein>
<name>A0A8K0UE14_9AGAR</name>
<evidence type="ECO:0000313" key="2">
    <source>
        <dbReference type="EMBL" id="KAH8077393.1"/>
    </source>
</evidence>
<organism evidence="2 3">
    <name type="scientific">Cristinia sonorae</name>
    <dbReference type="NCBI Taxonomy" id="1940300"/>
    <lineage>
        <taxon>Eukaryota</taxon>
        <taxon>Fungi</taxon>
        <taxon>Dikarya</taxon>
        <taxon>Basidiomycota</taxon>
        <taxon>Agaricomycotina</taxon>
        <taxon>Agaricomycetes</taxon>
        <taxon>Agaricomycetidae</taxon>
        <taxon>Agaricales</taxon>
        <taxon>Pleurotineae</taxon>
        <taxon>Stephanosporaceae</taxon>
        <taxon>Cristinia</taxon>
    </lineage>
</organism>
<comment type="caution">
    <text evidence="2">The sequence shown here is derived from an EMBL/GenBank/DDBJ whole genome shotgun (WGS) entry which is preliminary data.</text>
</comment>
<reference evidence="2" key="1">
    <citation type="journal article" date="2021" name="New Phytol.">
        <title>Evolutionary innovations through gain and loss of genes in the ectomycorrhizal Boletales.</title>
        <authorList>
            <person name="Wu G."/>
            <person name="Miyauchi S."/>
            <person name="Morin E."/>
            <person name="Kuo A."/>
            <person name="Drula E."/>
            <person name="Varga T."/>
            <person name="Kohler A."/>
            <person name="Feng B."/>
            <person name="Cao Y."/>
            <person name="Lipzen A."/>
            <person name="Daum C."/>
            <person name="Hundley H."/>
            <person name="Pangilinan J."/>
            <person name="Johnson J."/>
            <person name="Barry K."/>
            <person name="LaButti K."/>
            <person name="Ng V."/>
            <person name="Ahrendt S."/>
            <person name="Min B."/>
            <person name="Choi I.G."/>
            <person name="Park H."/>
            <person name="Plett J.M."/>
            <person name="Magnuson J."/>
            <person name="Spatafora J.W."/>
            <person name="Nagy L.G."/>
            <person name="Henrissat B."/>
            <person name="Grigoriev I.V."/>
            <person name="Yang Z.L."/>
            <person name="Xu J."/>
            <person name="Martin F.M."/>
        </authorList>
    </citation>
    <scope>NUCLEOTIDE SEQUENCE</scope>
    <source>
        <strain evidence="2">KKN 215</strain>
    </source>
</reference>
<sequence>MPALQMSANGPLAVHDSGVPEGVETYTTLFIIHGYAWHSGVFARVLPHAAQYRTRIVLVNRRDYPGATPLSSLELGQLRVAKDAAPGTEVAVNDLRGFFKERAREIYQLLGRFIVSERIEKNSVVVLGWSLGVAFLSALLTYAPAFSLSEVNLNVAGYIKYVVAYDASQRSMGQPPPDIAYHPLQDPTSPIEKRVQQFSIWVSGYFRHPDIRASNLEMHDYQAAPRPTALTMSEDEMASAMYAPAGAEGGSDEMLTATIKHGVFDELRVAALLPAETSKRNEWARIRWRHIWGDRSAWGVPYSAVLLERELEEAKKAGKYTRPVENVCFEGANHFGHWDTPDRFMRIVLEDK</sequence>
<keyword evidence="3" id="KW-1185">Reference proteome</keyword>
<evidence type="ECO:0000259" key="1">
    <source>
        <dbReference type="Pfam" id="PF12697"/>
    </source>
</evidence>
<dbReference type="AlphaFoldDB" id="A0A8K0UE14"/>
<dbReference type="Gene3D" id="3.40.50.1820">
    <property type="entry name" value="alpha/beta hydrolase"/>
    <property type="match status" value="1"/>
</dbReference>